<reference evidence="3" key="1">
    <citation type="journal article" date="2017" name="Nat. Ecol. Evol.">
        <title>Genome expansion and lineage-specific genetic innovations in the forest pathogenic fungi Armillaria.</title>
        <authorList>
            <person name="Sipos G."/>
            <person name="Prasanna A.N."/>
            <person name="Walter M.C."/>
            <person name="O'Connor E."/>
            <person name="Balint B."/>
            <person name="Krizsan K."/>
            <person name="Kiss B."/>
            <person name="Hess J."/>
            <person name="Varga T."/>
            <person name="Slot J."/>
            <person name="Riley R."/>
            <person name="Boka B."/>
            <person name="Rigling D."/>
            <person name="Barry K."/>
            <person name="Lee J."/>
            <person name="Mihaltcheva S."/>
            <person name="LaButti K."/>
            <person name="Lipzen A."/>
            <person name="Waldron R."/>
            <person name="Moloney N.M."/>
            <person name="Sperisen C."/>
            <person name="Kredics L."/>
            <person name="Vagvoelgyi C."/>
            <person name="Patrignani A."/>
            <person name="Fitzpatrick D."/>
            <person name="Nagy I."/>
            <person name="Doyle S."/>
            <person name="Anderson J.B."/>
            <person name="Grigoriev I.V."/>
            <person name="Gueldener U."/>
            <person name="Muensterkoetter M."/>
            <person name="Nagy L.G."/>
        </authorList>
    </citation>
    <scope>NUCLEOTIDE SEQUENCE [LARGE SCALE GENOMIC DNA]</scope>
    <source>
        <strain evidence="3">28-4</strain>
    </source>
</reference>
<dbReference type="EMBL" id="KZ293422">
    <property type="protein sequence ID" value="PBK72137.1"/>
    <property type="molecule type" value="Genomic_DNA"/>
</dbReference>
<dbReference type="Proteomes" id="UP000218334">
    <property type="component" value="Unassembled WGS sequence"/>
</dbReference>
<organism evidence="2 3">
    <name type="scientific">Armillaria solidipes</name>
    <dbReference type="NCBI Taxonomy" id="1076256"/>
    <lineage>
        <taxon>Eukaryota</taxon>
        <taxon>Fungi</taxon>
        <taxon>Dikarya</taxon>
        <taxon>Basidiomycota</taxon>
        <taxon>Agaricomycotina</taxon>
        <taxon>Agaricomycetes</taxon>
        <taxon>Agaricomycetidae</taxon>
        <taxon>Agaricales</taxon>
        <taxon>Marasmiineae</taxon>
        <taxon>Physalacriaceae</taxon>
        <taxon>Armillaria</taxon>
    </lineage>
</organism>
<keyword evidence="3" id="KW-1185">Reference proteome</keyword>
<dbReference type="AlphaFoldDB" id="A0A2H3C5Q7"/>
<protein>
    <submittedName>
        <fullName evidence="2">Uncharacterized protein</fullName>
    </submittedName>
</protein>
<evidence type="ECO:0000313" key="3">
    <source>
        <dbReference type="Proteomes" id="UP000218334"/>
    </source>
</evidence>
<proteinExistence type="predicted"/>
<accession>A0A2H3C5Q7</accession>
<sequence length="278" mass="31109">MTGNTKMRTLNERESDRGYDTGARWSPFSYTPRSNCEADMKRRRTITRAAAKQTKATTAAETKRKRIRTKRRSQAVADYAVGYPIHMANDHRSVPYFLPIYRGSTKFSVKAVREADGGLELLITVVVTHALTDDGNSTLIPQARGITCPHQYVQISGIWVRRGEFGSFAEDYKDGGTLEDAPLKPPAWRSLSLSNRAVVSSVFCVGVVVATSSSARDERMPVGVESTEAVRHWRIETAWSIERRTSDELTSPIIFFKLTMDYVFEPLGNKPPSGELEL</sequence>
<name>A0A2H3C5Q7_9AGAR</name>
<gene>
    <name evidence="2" type="ORF">ARMSODRAFT_972812</name>
</gene>
<evidence type="ECO:0000256" key="1">
    <source>
        <dbReference type="SAM" id="MobiDB-lite"/>
    </source>
</evidence>
<feature type="compositionally biased region" description="Basic and acidic residues" evidence="1">
    <location>
        <begin position="9"/>
        <end position="19"/>
    </location>
</feature>
<feature type="region of interest" description="Disordered" evidence="1">
    <location>
        <begin position="1"/>
        <end position="26"/>
    </location>
</feature>
<evidence type="ECO:0000313" key="2">
    <source>
        <dbReference type="EMBL" id="PBK72137.1"/>
    </source>
</evidence>